<dbReference type="AlphaFoldDB" id="A0A1R1S4W8"/>
<protein>
    <submittedName>
        <fullName evidence="2">Putative lipoprotein</fullName>
    </submittedName>
</protein>
<comment type="caution">
    <text evidence="2">The sequence shown here is derived from an EMBL/GenBank/DDBJ whole genome shotgun (WGS) entry which is preliminary data.</text>
</comment>
<feature type="signal peptide" evidence="1">
    <location>
        <begin position="1"/>
        <end position="31"/>
    </location>
</feature>
<evidence type="ECO:0000256" key="1">
    <source>
        <dbReference type="SAM" id="SignalP"/>
    </source>
</evidence>
<feature type="chain" id="PRO_5010352293" evidence="1">
    <location>
        <begin position="32"/>
        <end position="171"/>
    </location>
</feature>
<evidence type="ECO:0000313" key="3">
    <source>
        <dbReference type="Proteomes" id="UP000186168"/>
    </source>
</evidence>
<accession>A0A1R1S4W8</accession>
<gene>
    <name evidence="2" type="ORF">SPAR_42294</name>
</gene>
<sequence>MTAALFSRGKGRRAATAACAVSLGLVATLSACDKPTPLATVTVGSKTVTTEAAKDCYKKGEIVAKSEKQVAACLSRKPEQSLSVSPGEKVRVGVDPKIADSGWVVISEAQGVVNGQTNKTYRSLDSDTLFEQRNPQTGQTTTLDSVTLVVVETGEGNGIKGAWPIKLTRDA</sequence>
<keyword evidence="3" id="KW-1185">Reference proteome</keyword>
<name>A0A1R1S4W8_9ACTN</name>
<keyword evidence="2" id="KW-0449">Lipoprotein</keyword>
<dbReference type="STRING" id="67365.GCA_001704635_05584"/>
<dbReference type="GeneID" id="96743173"/>
<evidence type="ECO:0000313" key="2">
    <source>
        <dbReference type="EMBL" id="OMI33273.1"/>
    </source>
</evidence>
<organism evidence="2 3">
    <name type="scientific">Streptomyces sparsogenes DSM 40356</name>
    <dbReference type="NCBI Taxonomy" id="1331668"/>
    <lineage>
        <taxon>Bacteria</taxon>
        <taxon>Bacillati</taxon>
        <taxon>Actinomycetota</taxon>
        <taxon>Actinomycetes</taxon>
        <taxon>Kitasatosporales</taxon>
        <taxon>Streptomycetaceae</taxon>
        <taxon>Streptomyces</taxon>
    </lineage>
</organism>
<dbReference type="Proteomes" id="UP000186168">
    <property type="component" value="Unassembled WGS sequence"/>
</dbReference>
<proteinExistence type="predicted"/>
<reference evidence="2 3" key="1">
    <citation type="submission" date="2013-05" db="EMBL/GenBank/DDBJ databases">
        <title>Genome sequence of Streptomyces sparsogenes DSM 40356.</title>
        <authorList>
            <person name="Coyne S."/>
            <person name="Seebeck F.P."/>
        </authorList>
    </citation>
    <scope>NUCLEOTIDE SEQUENCE [LARGE SCALE GENOMIC DNA]</scope>
    <source>
        <strain evidence="2 3">DSM 40356</strain>
    </source>
</reference>
<dbReference type="RefSeq" id="WP_065960966.1">
    <property type="nucleotide sequence ID" value="NZ_ASQP01000549.1"/>
</dbReference>
<keyword evidence="1" id="KW-0732">Signal</keyword>
<dbReference type="EMBL" id="ASQP01000549">
    <property type="protein sequence ID" value="OMI33273.1"/>
    <property type="molecule type" value="Genomic_DNA"/>
</dbReference>